<evidence type="ECO:0008006" key="4">
    <source>
        <dbReference type="Google" id="ProtNLM"/>
    </source>
</evidence>
<proteinExistence type="predicted"/>
<name>A0A327Q872_9BACT</name>
<feature type="chain" id="PRO_5016419886" description="DUF4252 domain-containing protein" evidence="1">
    <location>
        <begin position="24"/>
        <end position="146"/>
    </location>
</feature>
<evidence type="ECO:0000313" key="3">
    <source>
        <dbReference type="Proteomes" id="UP000249547"/>
    </source>
</evidence>
<feature type="signal peptide" evidence="1">
    <location>
        <begin position="1"/>
        <end position="23"/>
    </location>
</feature>
<keyword evidence="3" id="KW-1185">Reference proteome</keyword>
<accession>A0A327Q872</accession>
<organism evidence="2 3">
    <name type="scientific">Chitinophaga skermanii</name>
    <dbReference type="NCBI Taxonomy" id="331697"/>
    <lineage>
        <taxon>Bacteria</taxon>
        <taxon>Pseudomonadati</taxon>
        <taxon>Bacteroidota</taxon>
        <taxon>Chitinophagia</taxon>
        <taxon>Chitinophagales</taxon>
        <taxon>Chitinophagaceae</taxon>
        <taxon>Chitinophaga</taxon>
    </lineage>
</organism>
<evidence type="ECO:0000256" key="1">
    <source>
        <dbReference type="SAM" id="SignalP"/>
    </source>
</evidence>
<dbReference type="RefSeq" id="WP_111599612.1">
    <property type="nucleotide sequence ID" value="NZ_QLLL01000008.1"/>
</dbReference>
<evidence type="ECO:0000313" key="2">
    <source>
        <dbReference type="EMBL" id="RAJ00501.1"/>
    </source>
</evidence>
<dbReference type="EMBL" id="QLLL01000008">
    <property type="protein sequence ID" value="RAJ00501.1"/>
    <property type="molecule type" value="Genomic_DNA"/>
</dbReference>
<gene>
    <name evidence="2" type="ORF">LX64_04208</name>
</gene>
<dbReference type="OrthoDB" id="9876468at2"/>
<sequence length="146" mass="16289">MKLIFKYIVLLGMVAGSFHKASAQMEDMQAKVSTAGKFVYLLEDQKVRKALRLVNADTLDRQAGLKSRVQQAAKEMKAAKKTGAGLFFNVTPIGEDMRVLVVCQYQDKSNTNIILYEVSMLFDPGKDGKIGTLTFNPQQYTKESTE</sequence>
<comment type="caution">
    <text evidence="2">The sequence shown here is derived from an EMBL/GenBank/DDBJ whole genome shotgun (WGS) entry which is preliminary data.</text>
</comment>
<protein>
    <recommendedName>
        <fullName evidence="4">DUF4252 domain-containing protein</fullName>
    </recommendedName>
</protein>
<dbReference type="Proteomes" id="UP000249547">
    <property type="component" value="Unassembled WGS sequence"/>
</dbReference>
<dbReference type="AlphaFoldDB" id="A0A327Q872"/>
<keyword evidence="1" id="KW-0732">Signal</keyword>
<reference evidence="2 3" key="1">
    <citation type="submission" date="2018-06" db="EMBL/GenBank/DDBJ databases">
        <title>Genomic Encyclopedia of Archaeal and Bacterial Type Strains, Phase II (KMG-II): from individual species to whole genera.</title>
        <authorList>
            <person name="Goeker M."/>
        </authorList>
    </citation>
    <scope>NUCLEOTIDE SEQUENCE [LARGE SCALE GENOMIC DNA]</scope>
    <source>
        <strain evidence="2 3">DSM 23857</strain>
    </source>
</reference>